<feature type="compositionally biased region" description="Polar residues" evidence="2">
    <location>
        <begin position="422"/>
        <end position="445"/>
    </location>
</feature>
<dbReference type="OrthoDB" id="3848417at2759"/>
<evidence type="ECO:0000256" key="1">
    <source>
        <dbReference type="SAM" id="Coils"/>
    </source>
</evidence>
<sequence>MCFVGYVQFACGHKRIIAQDCEIALAAQTPFFIRHQCPEYRHSSASPNAACGAGRFYCSETEDGPFLEHLHKSVATAQEDMTRVENQLANVTTAGQSLSEEWDRRGVPLVMRPHLQYYQNISSQHQQLKTEHDNLRRALEQSLAVIEQAREYYSRMNQHLRLGGVGAYPPFVPSANLFGKMPAEIAMARNAHIAANNGGPVYIPQRPTMTTQTTQLPPSPVASNLRIPQRHTSHNSHHPAGTSCRQSSRLSHPTSYALSSAQAPEEGAIAHDLTQNMQPPPSIKRRRGRTVKKATSRGRRSQLEEQDSMQDDGDSVRRSVRVRNKKINYAESIASPGASREPSPDKSDVSGFSPIKSDDSASPIRSARGTKVASSSQPSARKPQKQASSLSERLNDWARQSNLAKTTTPMQRRAMPGMKDLLNSSPADGTPMSNTTISSPAQAVSTGHHMAMPSFTHPTRPAYSLSDATGLDTLQQQQTQARPALTPSLMRPQHNSAKQPGQLSFFGLATLADPRTNAPPGTKDWLVHGQYVQDLSRPHFTPAPLSTAQAFNPLLQRGASGSGPHSFPADSSQTFGYRKDSVTSHVGTPTSHLLPSVALSNYANMRRSFSAGTMLTPPIVPSNTAETTEPRKRHRAPSNAAEQESKRLRLSLPGEESAAGSTYNTEWLLGQGMEQPLVPKNPYQDLASVEVNAELHAGNRVISTPAPRLAPTAVMSVPRQNFRSSNEGTETGTVDLPQLPTEQEAEEEEEEAEEEEASQQDGEFSDQIDWGTPYEEGAEGLV</sequence>
<evidence type="ECO:0000313" key="4">
    <source>
        <dbReference type="Proteomes" id="UP000309340"/>
    </source>
</evidence>
<comment type="caution">
    <text evidence="3">The sequence shown here is derived from an EMBL/GenBank/DDBJ whole genome shotgun (WGS) entry which is preliminary data.</text>
</comment>
<accession>A0A4U0XGY9</accession>
<feature type="region of interest" description="Disordered" evidence="2">
    <location>
        <begin position="203"/>
        <end position="445"/>
    </location>
</feature>
<evidence type="ECO:0000256" key="2">
    <source>
        <dbReference type="SAM" id="MobiDB-lite"/>
    </source>
</evidence>
<feature type="compositionally biased region" description="Polar residues" evidence="2">
    <location>
        <begin position="372"/>
        <end position="410"/>
    </location>
</feature>
<feature type="compositionally biased region" description="Acidic residues" evidence="2">
    <location>
        <begin position="304"/>
        <end position="313"/>
    </location>
</feature>
<feature type="compositionally biased region" description="Polar residues" evidence="2">
    <location>
        <begin position="243"/>
        <end position="262"/>
    </location>
</feature>
<reference evidence="3 4" key="1">
    <citation type="submission" date="2017-03" db="EMBL/GenBank/DDBJ databases">
        <title>Genomes of endolithic fungi from Antarctica.</title>
        <authorList>
            <person name="Coleine C."/>
            <person name="Masonjones S."/>
            <person name="Stajich J.E."/>
        </authorList>
    </citation>
    <scope>NUCLEOTIDE SEQUENCE [LARGE SCALE GENOMIC DNA]</scope>
    <source>
        <strain evidence="3 4">CCFEE 5184</strain>
    </source>
</reference>
<dbReference type="Proteomes" id="UP000309340">
    <property type="component" value="Unassembled WGS sequence"/>
</dbReference>
<feature type="compositionally biased region" description="Low complexity" evidence="2">
    <location>
        <begin position="204"/>
        <end position="216"/>
    </location>
</feature>
<feature type="region of interest" description="Disordered" evidence="2">
    <location>
        <begin position="721"/>
        <end position="782"/>
    </location>
</feature>
<feature type="compositionally biased region" description="Basic residues" evidence="2">
    <location>
        <begin position="283"/>
        <end position="300"/>
    </location>
</feature>
<feature type="compositionally biased region" description="Acidic residues" evidence="2">
    <location>
        <begin position="743"/>
        <end position="766"/>
    </location>
</feature>
<feature type="coiled-coil region" evidence="1">
    <location>
        <begin position="67"/>
        <end position="94"/>
    </location>
</feature>
<evidence type="ECO:0000313" key="3">
    <source>
        <dbReference type="EMBL" id="TKA76312.1"/>
    </source>
</evidence>
<dbReference type="AlphaFoldDB" id="A0A4U0XGY9"/>
<feature type="compositionally biased region" description="Basic residues" evidence="2">
    <location>
        <begin position="228"/>
        <end position="237"/>
    </location>
</feature>
<feature type="region of interest" description="Disordered" evidence="2">
    <location>
        <begin position="612"/>
        <end position="659"/>
    </location>
</feature>
<proteinExistence type="predicted"/>
<feature type="coiled-coil region" evidence="1">
    <location>
        <begin position="118"/>
        <end position="145"/>
    </location>
</feature>
<dbReference type="EMBL" id="NAJQ01000167">
    <property type="protein sequence ID" value="TKA76312.1"/>
    <property type="molecule type" value="Genomic_DNA"/>
</dbReference>
<organism evidence="3 4">
    <name type="scientific">Friedmanniomyces simplex</name>
    <dbReference type="NCBI Taxonomy" id="329884"/>
    <lineage>
        <taxon>Eukaryota</taxon>
        <taxon>Fungi</taxon>
        <taxon>Dikarya</taxon>
        <taxon>Ascomycota</taxon>
        <taxon>Pezizomycotina</taxon>
        <taxon>Dothideomycetes</taxon>
        <taxon>Dothideomycetidae</taxon>
        <taxon>Mycosphaerellales</taxon>
        <taxon>Teratosphaeriaceae</taxon>
        <taxon>Friedmanniomyces</taxon>
    </lineage>
</organism>
<keyword evidence="4" id="KW-1185">Reference proteome</keyword>
<feature type="compositionally biased region" description="Polar residues" evidence="2">
    <location>
        <begin position="721"/>
        <end position="732"/>
    </location>
</feature>
<protein>
    <submittedName>
        <fullName evidence="3">Uncharacterized protein</fullName>
    </submittedName>
</protein>
<keyword evidence="1" id="KW-0175">Coiled coil</keyword>
<gene>
    <name evidence="3" type="ORF">B0A55_04194</name>
</gene>
<name>A0A4U0XGY9_9PEZI</name>